<reference evidence="2 3" key="1">
    <citation type="submission" date="2021-06" db="EMBL/GenBank/DDBJ databases">
        <title>Chromosome-level genome assembly of the red-tail catfish (Hemibagrus wyckioides).</title>
        <authorList>
            <person name="Shao F."/>
        </authorList>
    </citation>
    <scope>NUCLEOTIDE SEQUENCE [LARGE SCALE GENOMIC DNA]</scope>
    <source>
        <strain evidence="2">EC202008001</strain>
        <tissue evidence="2">Blood</tissue>
    </source>
</reference>
<feature type="compositionally biased region" description="Polar residues" evidence="1">
    <location>
        <begin position="33"/>
        <end position="68"/>
    </location>
</feature>
<evidence type="ECO:0000256" key="1">
    <source>
        <dbReference type="SAM" id="MobiDB-lite"/>
    </source>
</evidence>
<comment type="caution">
    <text evidence="2">The sequence shown here is derived from an EMBL/GenBank/DDBJ whole genome shotgun (WGS) entry which is preliminary data.</text>
</comment>
<feature type="region of interest" description="Disordered" evidence="1">
    <location>
        <begin position="33"/>
        <end position="75"/>
    </location>
</feature>
<dbReference type="AlphaFoldDB" id="A0A9D3NGW7"/>
<sequence>MADEESATEMGRNQVQLADILNTAHSLVSMLNSRLSSSGNVRPVRQGNTSQSPEGPGAQTESPQQTGQVVMIPQRSGFGQSVHQEMARSFPGLFHKEAKGKRRFAPYA</sequence>
<evidence type="ECO:0000313" key="2">
    <source>
        <dbReference type="EMBL" id="KAG7322456.1"/>
    </source>
</evidence>
<accession>A0A9D3NGW7</accession>
<protein>
    <submittedName>
        <fullName evidence="2">Uncharacterized protein</fullName>
    </submittedName>
</protein>
<dbReference type="Proteomes" id="UP000824219">
    <property type="component" value="Linkage Group LG16"/>
</dbReference>
<keyword evidence="3" id="KW-1185">Reference proteome</keyword>
<organism evidence="2 3">
    <name type="scientific">Hemibagrus wyckioides</name>
    <dbReference type="NCBI Taxonomy" id="337641"/>
    <lineage>
        <taxon>Eukaryota</taxon>
        <taxon>Metazoa</taxon>
        <taxon>Chordata</taxon>
        <taxon>Craniata</taxon>
        <taxon>Vertebrata</taxon>
        <taxon>Euteleostomi</taxon>
        <taxon>Actinopterygii</taxon>
        <taxon>Neopterygii</taxon>
        <taxon>Teleostei</taxon>
        <taxon>Ostariophysi</taxon>
        <taxon>Siluriformes</taxon>
        <taxon>Bagridae</taxon>
        <taxon>Hemibagrus</taxon>
    </lineage>
</organism>
<proteinExistence type="predicted"/>
<dbReference type="OrthoDB" id="8957740at2759"/>
<gene>
    <name evidence="2" type="ORF">KOW79_013802</name>
</gene>
<dbReference type="EMBL" id="JAHKSW010000016">
    <property type="protein sequence ID" value="KAG7322456.1"/>
    <property type="molecule type" value="Genomic_DNA"/>
</dbReference>
<name>A0A9D3NGW7_9TELE</name>
<evidence type="ECO:0000313" key="3">
    <source>
        <dbReference type="Proteomes" id="UP000824219"/>
    </source>
</evidence>